<evidence type="ECO:0000256" key="2">
    <source>
        <dbReference type="SAM" id="Phobius"/>
    </source>
</evidence>
<feature type="transmembrane region" description="Helical" evidence="2">
    <location>
        <begin position="332"/>
        <end position="355"/>
    </location>
</feature>
<feature type="compositionally biased region" description="Basic residues" evidence="1">
    <location>
        <begin position="153"/>
        <end position="173"/>
    </location>
</feature>
<keyword evidence="2" id="KW-1133">Transmembrane helix</keyword>
<feature type="compositionally biased region" description="Polar residues" evidence="1">
    <location>
        <begin position="35"/>
        <end position="50"/>
    </location>
</feature>
<organism evidence="3 4">
    <name type="scientific">Cylindrotheca closterium</name>
    <dbReference type="NCBI Taxonomy" id="2856"/>
    <lineage>
        <taxon>Eukaryota</taxon>
        <taxon>Sar</taxon>
        <taxon>Stramenopiles</taxon>
        <taxon>Ochrophyta</taxon>
        <taxon>Bacillariophyta</taxon>
        <taxon>Bacillariophyceae</taxon>
        <taxon>Bacillariophycidae</taxon>
        <taxon>Bacillariales</taxon>
        <taxon>Bacillariaceae</taxon>
        <taxon>Cylindrotheca</taxon>
    </lineage>
</organism>
<evidence type="ECO:0000256" key="1">
    <source>
        <dbReference type="SAM" id="MobiDB-lite"/>
    </source>
</evidence>
<reference evidence="3" key="1">
    <citation type="submission" date="2023-08" db="EMBL/GenBank/DDBJ databases">
        <authorList>
            <person name="Audoor S."/>
            <person name="Bilcke G."/>
        </authorList>
    </citation>
    <scope>NUCLEOTIDE SEQUENCE</scope>
</reference>
<keyword evidence="2" id="KW-0472">Membrane</keyword>
<evidence type="ECO:0000313" key="3">
    <source>
        <dbReference type="EMBL" id="CAJ1941261.1"/>
    </source>
</evidence>
<feature type="region of interest" description="Disordered" evidence="1">
    <location>
        <begin position="1"/>
        <end position="178"/>
    </location>
</feature>
<dbReference type="AlphaFoldDB" id="A0AAD2CQ25"/>
<dbReference type="Proteomes" id="UP001295423">
    <property type="component" value="Unassembled WGS sequence"/>
</dbReference>
<feature type="compositionally biased region" description="Low complexity" evidence="1">
    <location>
        <begin position="18"/>
        <end position="32"/>
    </location>
</feature>
<accession>A0AAD2CQ25</accession>
<keyword evidence="2" id="KW-0812">Transmembrane</keyword>
<comment type="caution">
    <text evidence="3">The sequence shown here is derived from an EMBL/GenBank/DDBJ whole genome shotgun (WGS) entry which is preliminary data.</text>
</comment>
<name>A0AAD2CQ25_9STRA</name>
<evidence type="ECO:0000313" key="4">
    <source>
        <dbReference type="Proteomes" id="UP001295423"/>
    </source>
</evidence>
<protein>
    <submittedName>
        <fullName evidence="3">Uncharacterized protein</fullName>
    </submittedName>
</protein>
<dbReference type="EMBL" id="CAKOGP040001001">
    <property type="protein sequence ID" value="CAJ1941261.1"/>
    <property type="molecule type" value="Genomic_DNA"/>
</dbReference>
<keyword evidence="4" id="KW-1185">Reference proteome</keyword>
<gene>
    <name evidence="3" type="ORF">CYCCA115_LOCUS7433</name>
</gene>
<sequence>MGIFKKKSRSDVSQSENSAPSPSSAASYPAYSGTIYEQQQQQPNNGSPRSIASAPINGSSYKKKKGFGSKLKGLVRSNGKQKSVGDSSKSVGSSASEEPPYDPPQQVRRPVSKGNNDDNDYSSSSSEEFHQELGTVTEVNEDDYDSDGELKPKSKRRISPTPKKKRIRAKAKRLGSGGEDGEFAETITLVILLVDPTTRRFELLQLEQNRPQDLKVKDVLAQVKTCVTEASLKQLQFVGLVDRLCQTHKPNVPLTKAMGFDAKKDILVGWPMGVPVDQLVQSVRPILGDRNMGKLLDMNGFDTKGWVEKKKTKDSILDKPTLIKEEKQGSTLSILAFVLIIAAILVGVDTCLVHLDQKGFFIQPLMDWANVMESTKDLALQGAQAAKEAFNGNNTAAVAMVNTTFAAVEESAMEAVAETKAMVKDFVPVTTTLPSSPKVMFDNAKDMVNMAAVQAKIAEVVSEARASVPAKVAEVVSEARTNVSAGISNVSAGITKTIANASADITNASETISNTATPKAAAAAAVVTTTSPPSNNPVWEDYILIGLLVCWFLYWMAI</sequence>
<feature type="compositionally biased region" description="Low complexity" evidence="1">
    <location>
        <begin position="80"/>
        <end position="96"/>
    </location>
</feature>
<proteinExistence type="predicted"/>